<evidence type="ECO:0000259" key="3">
    <source>
        <dbReference type="PROSITE" id="PS51778"/>
    </source>
</evidence>
<reference evidence="4" key="1">
    <citation type="submission" date="2021-01" db="EMBL/GenBank/DDBJ databases">
        <authorList>
            <person name="Corre E."/>
            <person name="Pelletier E."/>
            <person name="Niang G."/>
            <person name="Scheremetjew M."/>
            <person name="Finn R."/>
            <person name="Kale V."/>
            <person name="Holt S."/>
            <person name="Cochrane G."/>
            <person name="Meng A."/>
            <person name="Brown T."/>
            <person name="Cohen L."/>
        </authorList>
    </citation>
    <scope>NUCLEOTIDE SEQUENCE</scope>
    <source>
        <strain evidence="4">RCC3387</strain>
    </source>
</reference>
<evidence type="ECO:0000256" key="1">
    <source>
        <dbReference type="ARBA" id="ARBA00004370"/>
    </source>
</evidence>
<dbReference type="AlphaFoldDB" id="A0A7S2K0R5"/>
<feature type="domain" description="VASt" evidence="3">
    <location>
        <begin position="93"/>
        <end position="269"/>
    </location>
</feature>
<dbReference type="InterPro" id="IPR031968">
    <property type="entry name" value="VASt"/>
</dbReference>
<accession>A0A7S2K0R5</accession>
<organism evidence="4">
    <name type="scientific">Zooxanthella nutricula</name>
    <dbReference type="NCBI Taxonomy" id="1333877"/>
    <lineage>
        <taxon>Eukaryota</taxon>
        <taxon>Sar</taxon>
        <taxon>Alveolata</taxon>
        <taxon>Dinophyceae</taxon>
        <taxon>Peridiniales</taxon>
        <taxon>Peridiniales incertae sedis</taxon>
        <taxon>Zooxanthella</taxon>
    </lineage>
</organism>
<dbReference type="GO" id="GO:0016020">
    <property type="term" value="C:membrane"/>
    <property type="evidence" value="ECO:0007669"/>
    <property type="project" value="UniProtKB-SubCell"/>
</dbReference>
<name>A0A7S2K0R5_9DINO</name>
<protein>
    <recommendedName>
        <fullName evidence="3">VASt domain-containing protein</fullName>
    </recommendedName>
</protein>
<dbReference type="EMBL" id="HBGW01037038">
    <property type="protein sequence ID" value="CAD9561069.1"/>
    <property type="molecule type" value="Transcribed_RNA"/>
</dbReference>
<evidence type="ECO:0000256" key="2">
    <source>
        <dbReference type="ARBA" id="ARBA00023136"/>
    </source>
</evidence>
<dbReference type="PROSITE" id="PS51778">
    <property type="entry name" value="VAST"/>
    <property type="match status" value="1"/>
</dbReference>
<proteinExistence type="predicted"/>
<sequence>MGSRLVNAVKTSRPIIRAKDAGGAAVGENVQAPPNAEEESQRAAAESAPVLLKQMSHPASPKVHRTLSVDSRLSCVFTEAPEGRQPYEAPADKVTPIGSSRLHDVGVPRIAELFRGDDFLSKFLRDSKRARDLCMTPWSESRQAQGAFVRKCTGVLPVPQDFPKVVHRLVNLPSETRVSAMFRMHQQETSLVFSIHFCSHDVPFGESFHVHETIVFSPDSGTVQATNWVEIMWVKVLPWTHGILKAIIEQKFQGDALGSRLVKAIRNSCA</sequence>
<evidence type="ECO:0000313" key="4">
    <source>
        <dbReference type="EMBL" id="CAD9561069.1"/>
    </source>
</evidence>
<keyword evidence="2" id="KW-0472">Membrane</keyword>
<gene>
    <name evidence="4" type="ORF">BRAN1462_LOCUS23444</name>
</gene>
<comment type="subcellular location">
    <subcellularLocation>
        <location evidence="1">Membrane</location>
    </subcellularLocation>
</comment>
<dbReference type="Pfam" id="PF16016">
    <property type="entry name" value="VASt"/>
    <property type="match status" value="1"/>
</dbReference>